<comment type="caution">
    <text evidence="10">The sequence shown here is derived from an EMBL/GenBank/DDBJ whole genome shotgun (WGS) entry which is preliminary data.</text>
</comment>
<dbReference type="PROSITE" id="PS51797">
    <property type="entry name" value="TCTP_3"/>
    <property type="match status" value="1"/>
</dbReference>
<evidence type="ECO:0000256" key="6">
    <source>
        <dbReference type="ARBA" id="ARBA00023136"/>
    </source>
</evidence>
<comment type="similarity">
    <text evidence="7">Belongs to the PsbQ family.</text>
</comment>
<dbReference type="GO" id="GO:0009654">
    <property type="term" value="C:photosystem II oxygen evolving complex"/>
    <property type="evidence" value="ECO:0007669"/>
    <property type="project" value="InterPro"/>
</dbReference>
<evidence type="ECO:0000256" key="5">
    <source>
        <dbReference type="ARBA" id="ARBA00023078"/>
    </source>
</evidence>
<evidence type="ECO:0000256" key="8">
    <source>
        <dbReference type="PROSITE-ProRule" id="PRU01133"/>
    </source>
</evidence>
<evidence type="ECO:0000256" key="3">
    <source>
        <dbReference type="ARBA" id="ARBA00022640"/>
    </source>
</evidence>
<protein>
    <recommendedName>
        <fullName evidence="9">TCTP domain-containing protein</fullName>
    </recommendedName>
</protein>
<evidence type="ECO:0000256" key="2">
    <source>
        <dbReference type="ARBA" id="ARBA00022528"/>
    </source>
</evidence>
<name>A0AAV7HP32_DENCH</name>
<dbReference type="PANTHER" id="PTHR33399:SF8">
    <property type="entry name" value="OS04G0522800 PROTEIN"/>
    <property type="match status" value="1"/>
</dbReference>
<keyword evidence="6" id="KW-0472">Membrane</keyword>
<keyword evidence="4" id="KW-0809">Transit peptide</keyword>
<dbReference type="InterPro" id="IPR008797">
    <property type="entry name" value="PSII_PsbQ"/>
</dbReference>
<dbReference type="Proteomes" id="UP000775213">
    <property type="component" value="Unassembled WGS sequence"/>
</dbReference>
<dbReference type="GO" id="GO:0009767">
    <property type="term" value="P:photosynthetic electron transport chain"/>
    <property type="evidence" value="ECO:0007669"/>
    <property type="project" value="TreeGrafter"/>
</dbReference>
<keyword evidence="11" id="KW-1185">Reference proteome</keyword>
<keyword evidence="3" id="KW-0934">Plastid</keyword>
<evidence type="ECO:0000256" key="7">
    <source>
        <dbReference type="ARBA" id="ARBA00035649"/>
    </source>
</evidence>
<feature type="domain" description="TCTP" evidence="9">
    <location>
        <begin position="120"/>
        <end position="140"/>
    </location>
</feature>
<dbReference type="InterPro" id="IPR054099">
    <property type="entry name" value="PSII_PsbQ_pln"/>
</dbReference>
<dbReference type="AlphaFoldDB" id="A0AAV7HP32"/>
<dbReference type="PANTHER" id="PTHR33399">
    <property type="entry name" value="OXYGEN-EVOLVING ENHANCER PROTEIN 3-1, CHLOROPLASTIC"/>
    <property type="match status" value="1"/>
</dbReference>
<evidence type="ECO:0000256" key="1">
    <source>
        <dbReference type="ARBA" id="ARBA00004334"/>
    </source>
</evidence>
<dbReference type="GO" id="GO:0009535">
    <property type="term" value="C:chloroplast thylakoid membrane"/>
    <property type="evidence" value="ECO:0007669"/>
    <property type="project" value="UniProtKB-SubCell"/>
</dbReference>
<evidence type="ECO:0000259" key="9">
    <source>
        <dbReference type="PROSITE" id="PS51797"/>
    </source>
</evidence>
<dbReference type="GO" id="GO:0005509">
    <property type="term" value="F:calcium ion binding"/>
    <property type="evidence" value="ECO:0007669"/>
    <property type="project" value="InterPro"/>
</dbReference>
<sequence length="140" mass="16335">MENLECKRSAFRIKNCAFDLLSLGDDLIDVDDDDFWWEFIGRDLRLKSPFLHCDINHVLSYYRDEQKRNLTDLANRLCHYMEEGVNLPKLNTCEFLGNIYMSISHAKKLSSPKKFIESTMLVYQDILSGYELLSDSLPAT</sequence>
<evidence type="ECO:0000256" key="4">
    <source>
        <dbReference type="ARBA" id="ARBA00022946"/>
    </source>
</evidence>
<dbReference type="Pfam" id="PF05757">
    <property type="entry name" value="PsbQ"/>
    <property type="match status" value="1"/>
</dbReference>
<dbReference type="InterPro" id="IPR034737">
    <property type="entry name" value="TCTP"/>
</dbReference>
<dbReference type="SUPFAM" id="SSF101112">
    <property type="entry name" value="Oxygen-evolving enhancer protein 3"/>
    <property type="match status" value="1"/>
</dbReference>
<keyword evidence="2" id="KW-0150">Chloroplast</keyword>
<evidence type="ECO:0000313" key="10">
    <source>
        <dbReference type="EMBL" id="KAH0470926.1"/>
    </source>
</evidence>
<keyword evidence="5" id="KW-0793">Thylakoid</keyword>
<dbReference type="InterPro" id="IPR023222">
    <property type="entry name" value="PsbQ-like_dom_sf"/>
</dbReference>
<dbReference type="Gene3D" id="1.20.120.290">
    <property type="entry name" value="Oxygen-evolving enhancer protein 3 (PsbQ), four-helix up-down bundle"/>
    <property type="match status" value="1"/>
</dbReference>
<evidence type="ECO:0000313" key="11">
    <source>
        <dbReference type="Proteomes" id="UP000775213"/>
    </source>
</evidence>
<comment type="subcellular location">
    <subcellularLocation>
        <location evidence="1">Plastid</location>
        <location evidence="1">Chloroplast thylakoid membrane</location>
    </subcellularLocation>
</comment>
<proteinExistence type="inferred from homology"/>
<organism evidence="10 11">
    <name type="scientific">Dendrobium chrysotoxum</name>
    <name type="common">Orchid</name>
    <dbReference type="NCBI Taxonomy" id="161865"/>
    <lineage>
        <taxon>Eukaryota</taxon>
        <taxon>Viridiplantae</taxon>
        <taxon>Streptophyta</taxon>
        <taxon>Embryophyta</taxon>
        <taxon>Tracheophyta</taxon>
        <taxon>Spermatophyta</taxon>
        <taxon>Magnoliopsida</taxon>
        <taxon>Liliopsida</taxon>
        <taxon>Asparagales</taxon>
        <taxon>Orchidaceae</taxon>
        <taxon>Epidendroideae</taxon>
        <taxon>Malaxideae</taxon>
        <taxon>Dendrobiinae</taxon>
        <taxon>Dendrobium</taxon>
    </lineage>
</organism>
<reference evidence="10 11" key="1">
    <citation type="journal article" date="2021" name="Hortic Res">
        <title>Chromosome-scale assembly of the Dendrobium chrysotoxum genome enhances the understanding of orchid evolution.</title>
        <authorList>
            <person name="Zhang Y."/>
            <person name="Zhang G.Q."/>
            <person name="Zhang D."/>
            <person name="Liu X.D."/>
            <person name="Xu X.Y."/>
            <person name="Sun W.H."/>
            <person name="Yu X."/>
            <person name="Zhu X."/>
            <person name="Wang Z.W."/>
            <person name="Zhao X."/>
            <person name="Zhong W.Y."/>
            <person name="Chen H."/>
            <person name="Yin W.L."/>
            <person name="Huang T."/>
            <person name="Niu S.C."/>
            <person name="Liu Z.J."/>
        </authorList>
    </citation>
    <scope>NUCLEOTIDE SEQUENCE [LARGE SCALE GENOMIC DNA]</scope>
    <source>
        <strain evidence="10">Lindl</strain>
    </source>
</reference>
<dbReference type="EMBL" id="JAGFBR010000001">
    <property type="protein sequence ID" value="KAH0470926.1"/>
    <property type="molecule type" value="Genomic_DNA"/>
</dbReference>
<dbReference type="GO" id="GO:0019898">
    <property type="term" value="C:extrinsic component of membrane"/>
    <property type="evidence" value="ECO:0007669"/>
    <property type="project" value="InterPro"/>
</dbReference>
<comment type="similarity">
    <text evidence="8">Belongs to the TCTP family.</text>
</comment>
<accession>A0AAV7HP32</accession>
<gene>
    <name evidence="10" type="ORF">IEQ34_000649</name>
</gene>